<comment type="function">
    <text evidence="8">3'-5' exoribonuclease that releases 5'-nucleoside monophosphates and is involved in maturation of structured RNAs.</text>
</comment>
<dbReference type="InterPro" id="IPR003029">
    <property type="entry name" value="S1_domain"/>
</dbReference>
<evidence type="ECO:0000256" key="8">
    <source>
        <dbReference type="HAMAP-Rule" id="MF_01895"/>
    </source>
</evidence>
<evidence type="ECO:0000256" key="4">
    <source>
        <dbReference type="ARBA" id="ARBA00022722"/>
    </source>
</evidence>
<dbReference type="CDD" id="cd04471">
    <property type="entry name" value="S1_RNase_R"/>
    <property type="match status" value="1"/>
</dbReference>
<dbReference type="InterPro" id="IPR040476">
    <property type="entry name" value="CSD2"/>
</dbReference>
<dbReference type="Pfam" id="PF00773">
    <property type="entry name" value="RNB"/>
    <property type="match status" value="1"/>
</dbReference>
<reference evidence="12" key="1">
    <citation type="submission" date="2017-04" db="EMBL/GenBank/DDBJ databases">
        <title>Function of individual gut microbiota members based on whole genome sequencing of pure cultures obtained from chicken caecum.</title>
        <authorList>
            <person name="Medvecky M."/>
            <person name="Cejkova D."/>
            <person name="Polansky O."/>
            <person name="Karasova D."/>
            <person name="Kubasova T."/>
            <person name="Cizek A."/>
            <person name="Rychlik I."/>
        </authorList>
    </citation>
    <scope>NUCLEOTIDE SEQUENCE [LARGE SCALE GENOMIC DNA]</scope>
    <source>
        <strain evidence="12">An144</strain>
    </source>
</reference>
<evidence type="ECO:0000256" key="7">
    <source>
        <dbReference type="ARBA" id="ARBA00022884"/>
    </source>
</evidence>
<dbReference type="SMART" id="SM00316">
    <property type="entry name" value="S1"/>
    <property type="match status" value="1"/>
</dbReference>
<dbReference type="PROSITE" id="PS01175">
    <property type="entry name" value="RIBONUCLEASE_II"/>
    <property type="match status" value="1"/>
</dbReference>
<dbReference type="NCBIfam" id="TIGR02063">
    <property type="entry name" value="RNase_R"/>
    <property type="match status" value="1"/>
</dbReference>
<organism evidence="11 12">
    <name type="scientific">Enterococcus cecorum</name>
    <dbReference type="NCBI Taxonomy" id="44008"/>
    <lineage>
        <taxon>Bacteria</taxon>
        <taxon>Bacillati</taxon>
        <taxon>Bacillota</taxon>
        <taxon>Bacilli</taxon>
        <taxon>Lactobacillales</taxon>
        <taxon>Enterococcaceae</taxon>
        <taxon>Enterococcus</taxon>
    </lineage>
</organism>
<dbReference type="NCBIfam" id="TIGR00358">
    <property type="entry name" value="3_prime_RNase"/>
    <property type="match status" value="1"/>
</dbReference>
<evidence type="ECO:0000313" key="11">
    <source>
        <dbReference type="EMBL" id="OUQ10398.1"/>
    </source>
</evidence>
<keyword evidence="7 8" id="KW-0694">RNA-binding</keyword>
<evidence type="ECO:0000256" key="6">
    <source>
        <dbReference type="ARBA" id="ARBA00022839"/>
    </source>
</evidence>
<gene>
    <name evidence="8" type="primary">rnr</name>
    <name evidence="11" type="ORF">B5E88_06500</name>
</gene>
<dbReference type="EC" id="3.1.13.1" evidence="8"/>
<dbReference type="InterPro" id="IPR013223">
    <property type="entry name" value="RNase_B_OB_dom"/>
</dbReference>
<evidence type="ECO:0000256" key="1">
    <source>
        <dbReference type="ARBA" id="ARBA00001849"/>
    </source>
</evidence>
<dbReference type="InterPro" id="IPR050180">
    <property type="entry name" value="RNR_Ribonuclease"/>
</dbReference>
<evidence type="ECO:0000256" key="3">
    <source>
        <dbReference type="ARBA" id="ARBA00022490"/>
    </source>
</evidence>
<dbReference type="SUPFAM" id="SSF50249">
    <property type="entry name" value="Nucleic acid-binding proteins"/>
    <property type="match status" value="4"/>
</dbReference>
<dbReference type="GO" id="GO:0006402">
    <property type="term" value="P:mRNA catabolic process"/>
    <property type="evidence" value="ECO:0007669"/>
    <property type="project" value="TreeGrafter"/>
</dbReference>
<dbReference type="AlphaFoldDB" id="A0A1Y4QYJ3"/>
<dbReference type="InterPro" id="IPR004476">
    <property type="entry name" value="RNase_II/RNase_R"/>
</dbReference>
<dbReference type="PANTHER" id="PTHR23355:SF9">
    <property type="entry name" value="DIS3-LIKE EXONUCLEASE 2"/>
    <property type="match status" value="1"/>
</dbReference>
<dbReference type="RefSeq" id="WP_087214987.1">
    <property type="nucleotide sequence ID" value="NZ_NFLC01000010.1"/>
</dbReference>
<evidence type="ECO:0000256" key="2">
    <source>
        <dbReference type="ARBA" id="ARBA00004496"/>
    </source>
</evidence>
<dbReference type="GO" id="GO:0003723">
    <property type="term" value="F:RNA binding"/>
    <property type="evidence" value="ECO:0007669"/>
    <property type="project" value="UniProtKB-UniRule"/>
</dbReference>
<dbReference type="InterPro" id="IPR011805">
    <property type="entry name" value="RNase_R"/>
</dbReference>
<comment type="subcellular location">
    <subcellularLocation>
        <location evidence="2 8">Cytoplasm</location>
    </subcellularLocation>
</comment>
<dbReference type="InterPro" id="IPR022966">
    <property type="entry name" value="RNase_II/R_CS"/>
</dbReference>
<feature type="region of interest" description="Disordered" evidence="9">
    <location>
        <begin position="728"/>
        <end position="776"/>
    </location>
</feature>
<dbReference type="Proteomes" id="UP000196074">
    <property type="component" value="Unassembled WGS sequence"/>
</dbReference>
<feature type="compositionally biased region" description="Basic residues" evidence="9">
    <location>
        <begin position="750"/>
        <end position="776"/>
    </location>
</feature>
<dbReference type="Pfam" id="PF08206">
    <property type="entry name" value="OB_RNB"/>
    <property type="match status" value="1"/>
</dbReference>
<comment type="catalytic activity">
    <reaction evidence="1 8">
        <text>Exonucleolytic cleavage in the 3'- to 5'-direction to yield nucleoside 5'-phosphates.</text>
        <dbReference type="EC" id="3.1.13.1"/>
    </reaction>
</comment>
<evidence type="ECO:0000256" key="9">
    <source>
        <dbReference type="SAM" id="MobiDB-lite"/>
    </source>
</evidence>
<feature type="domain" description="S1 motif" evidence="10">
    <location>
        <begin position="637"/>
        <end position="717"/>
    </location>
</feature>
<keyword evidence="3 8" id="KW-0963">Cytoplasm</keyword>
<protein>
    <recommendedName>
        <fullName evidence="8">Ribonuclease R</fullName>
        <shortName evidence="8">RNase R</shortName>
        <ecNumber evidence="8">3.1.13.1</ecNumber>
    </recommendedName>
</protein>
<evidence type="ECO:0000256" key="5">
    <source>
        <dbReference type="ARBA" id="ARBA00022801"/>
    </source>
</evidence>
<sequence length="776" mass="88176">MRETIQTKIIQTLENTTKKSLSLDELAQKLSLNKSADFKLLVQAIAQLERDKKVAFNRKGKIYLPKAVVYVEGVFRANERGFGFVTIADDEADVYIAPEDTAYAMDGDVVAIDILRPANPFLEKTAEGKIVEIKQRAITKVVGEFVSFPPEEIASSGLLGQVIAKDKKLANFTFLVAPTGLHPVEGQIVLFDVTHYPEKGYAKSLEGNIVQTLGHKNDPGMDILSIVIANGIPTDFPDEVKQQLNDIPDEINPAEFSHRRDLRHETLVTIDGEDAKDLDDAVSLKKLANGNYQLGVHIADVSYYVTENSPLDQEAFDRGTSVYLTDQVIPMLPHKLSNGICSLNPKVPRLAMSCVMEINHQGQVVDYEIFESLIQTKERMTYTAVNQILTRENEEVLSRYAELVPTFDLMAELHHILENMRLNRGAVNFEDHEARVIVDEEGNPLKIELRTRGVAERLIESFMLIANETVATHFHRLLLPFIYRIHEEPNEDKMSRFFETVAALGIVPKVTNGNMMSKDIQQLMDEVADLPEAFVINMLLLRSMQQAKYAAENVGHYGLAAPYYTHFTSPIRRYPDLIVHRLIRSYQKDSGAKNQAYWQAHLPEIANHSSQMERRAVEAERQVDAMKKAEYMQQFLEEEFEGIISSVVKFGFFVELPNTVEGLVHIQSLEDDYYHFIENHLALVGERTRRVLKVGQKVKVKVLEANPDTREIDFQLVEVLEEAQVPKSLHQVKTKNSSKQQKTKKNDRAKGKKKGKNKKQKPFYKEVVKKKKKKKH</sequence>
<proteinExistence type="inferred from homology"/>
<evidence type="ECO:0000259" key="10">
    <source>
        <dbReference type="PROSITE" id="PS50126"/>
    </source>
</evidence>
<dbReference type="Pfam" id="PF17876">
    <property type="entry name" value="CSD2"/>
    <property type="match status" value="1"/>
</dbReference>
<dbReference type="GO" id="GO:0008859">
    <property type="term" value="F:exoribonuclease II activity"/>
    <property type="evidence" value="ECO:0007669"/>
    <property type="project" value="UniProtKB-UniRule"/>
</dbReference>
<dbReference type="Gene3D" id="2.40.50.140">
    <property type="entry name" value="Nucleic acid-binding proteins"/>
    <property type="match status" value="2"/>
</dbReference>
<dbReference type="InterPro" id="IPR012340">
    <property type="entry name" value="NA-bd_OB-fold"/>
</dbReference>
<comment type="caution">
    <text evidence="11">The sequence shown here is derived from an EMBL/GenBank/DDBJ whole genome shotgun (WGS) entry which is preliminary data.</text>
</comment>
<dbReference type="InterPro" id="IPR001900">
    <property type="entry name" value="RNase_II/R"/>
</dbReference>
<keyword evidence="4 8" id="KW-0540">Nuclease</keyword>
<dbReference type="GO" id="GO:0005829">
    <property type="term" value="C:cytosol"/>
    <property type="evidence" value="ECO:0007669"/>
    <property type="project" value="TreeGrafter"/>
</dbReference>
<dbReference type="EMBL" id="NFLC01000010">
    <property type="protein sequence ID" value="OUQ10398.1"/>
    <property type="molecule type" value="Genomic_DNA"/>
</dbReference>
<dbReference type="PANTHER" id="PTHR23355">
    <property type="entry name" value="RIBONUCLEASE"/>
    <property type="match status" value="1"/>
</dbReference>
<accession>A0A1Y4QYJ3</accession>
<dbReference type="Pfam" id="PF00575">
    <property type="entry name" value="S1"/>
    <property type="match status" value="1"/>
</dbReference>
<name>A0A1Y4QYJ3_9ENTE</name>
<comment type="similarity">
    <text evidence="8">Belongs to the RNR ribonuclease family. RNase R subfamily.</text>
</comment>
<dbReference type="HAMAP" id="MF_01895">
    <property type="entry name" value="RNase_R"/>
    <property type="match status" value="1"/>
</dbReference>
<keyword evidence="6 8" id="KW-0269">Exonuclease</keyword>
<dbReference type="SMART" id="SM00955">
    <property type="entry name" value="RNB"/>
    <property type="match status" value="1"/>
</dbReference>
<dbReference type="PROSITE" id="PS50126">
    <property type="entry name" value="S1"/>
    <property type="match status" value="1"/>
</dbReference>
<evidence type="ECO:0000313" key="12">
    <source>
        <dbReference type="Proteomes" id="UP000196074"/>
    </source>
</evidence>
<keyword evidence="5 8" id="KW-0378">Hydrolase</keyword>